<dbReference type="AlphaFoldDB" id="A0A2T6ZC62"/>
<organism evidence="1 2">
    <name type="scientific">Tuber borchii</name>
    <name type="common">White truffle</name>
    <dbReference type="NCBI Taxonomy" id="42251"/>
    <lineage>
        <taxon>Eukaryota</taxon>
        <taxon>Fungi</taxon>
        <taxon>Dikarya</taxon>
        <taxon>Ascomycota</taxon>
        <taxon>Pezizomycotina</taxon>
        <taxon>Pezizomycetes</taxon>
        <taxon>Pezizales</taxon>
        <taxon>Tuberaceae</taxon>
        <taxon>Tuber</taxon>
    </lineage>
</organism>
<feature type="non-terminal residue" evidence="1">
    <location>
        <position position="1"/>
    </location>
</feature>
<gene>
    <name evidence="1" type="ORF">B9Z19DRAFT_1006066</name>
</gene>
<comment type="caution">
    <text evidence="1">The sequence shown here is derived from an EMBL/GenBank/DDBJ whole genome shotgun (WGS) entry which is preliminary data.</text>
</comment>
<protein>
    <submittedName>
        <fullName evidence="1">Uncharacterized protein</fullName>
    </submittedName>
</protein>
<proteinExistence type="predicted"/>
<dbReference type="EMBL" id="NESQ01000413">
    <property type="protein sequence ID" value="PUU73087.1"/>
    <property type="molecule type" value="Genomic_DNA"/>
</dbReference>
<keyword evidence="2" id="KW-1185">Reference proteome</keyword>
<name>A0A2T6ZC62_TUBBO</name>
<reference evidence="1 2" key="1">
    <citation type="submission" date="2017-04" db="EMBL/GenBank/DDBJ databases">
        <title>Draft genome sequence of Tuber borchii Vittad., a whitish edible truffle.</title>
        <authorList>
            <consortium name="DOE Joint Genome Institute"/>
            <person name="Murat C."/>
            <person name="Kuo A."/>
            <person name="Barry K.W."/>
            <person name="Clum A."/>
            <person name="Dockter R.B."/>
            <person name="Fauchery L."/>
            <person name="Iotti M."/>
            <person name="Kohler A."/>
            <person name="Labutti K."/>
            <person name="Lindquist E.A."/>
            <person name="Lipzen A."/>
            <person name="Ohm R.A."/>
            <person name="Wang M."/>
            <person name="Grigoriev I.V."/>
            <person name="Zambonelli A."/>
            <person name="Martin F.M."/>
        </authorList>
    </citation>
    <scope>NUCLEOTIDE SEQUENCE [LARGE SCALE GENOMIC DNA]</scope>
    <source>
        <strain evidence="1 2">Tbo3840</strain>
    </source>
</reference>
<sequence length="83" mass="9417">LTISSSLAIAFFSNPTADQDSDLVAIYFYGASLAGITLKFREEELAVLVRRNKSPTSGEHVNRCSSNNQVWGMLYIYMWYRKC</sequence>
<accession>A0A2T6ZC62</accession>
<dbReference type="Proteomes" id="UP000244722">
    <property type="component" value="Unassembled WGS sequence"/>
</dbReference>
<evidence type="ECO:0000313" key="1">
    <source>
        <dbReference type="EMBL" id="PUU73087.1"/>
    </source>
</evidence>
<evidence type="ECO:0000313" key="2">
    <source>
        <dbReference type="Proteomes" id="UP000244722"/>
    </source>
</evidence>